<dbReference type="AlphaFoldDB" id="A0AAN9SKH7"/>
<dbReference type="EMBL" id="JAYMYS010000004">
    <property type="protein sequence ID" value="KAK7397219.1"/>
    <property type="molecule type" value="Genomic_DNA"/>
</dbReference>
<comment type="caution">
    <text evidence="1">The sequence shown here is derived from an EMBL/GenBank/DDBJ whole genome shotgun (WGS) entry which is preliminary data.</text>
</comment>
<reference evidence="1 2" key="1">
    <citation type="submission" date="2024-01" db="EMBL/GenBank/DDBJ databases">
        <title>The genomes of 5 underutilized Papilionoideae crops provide insights into root nodulation and disease resistanc.</title>
        <authorList>
            <person name="Jiang F."/>
        </authorList>
    </citation>
    <scope>NUCLEOTIDE SEQUENCE [LARGE SCALE GENOMIC DNA]</scope>
    <source>
        <strain evidence="1">DUOXIRENSHENG_FW03</strain>
        <tissue evidence="1">Leaves</tissue>
    </source>
</reference>
<proteinExistence type="predicted"/>
<evidence type="ECO:0000313" key="2">
    <source>
        <dbReference type="Proteomes" id="UP001386955"/>
    </source>
</evidence>
<gene>
    <name evidence="1" type="ORF">VNO78_18386</name>
</gene>
<dbReference type="InterPro" id="IPR051442">
    <property type="entry name" value="B3_domain"/>
</dbReference>
<organism evidence="1 2">
    <name type="scientific">Psophocarpus tetragonolobus</name>
    <name type="common">Winged bean</name>
    <name type="synonym">Dolichos tetragonolobus</name>
    <dbReference type="NCBI Taxonomy" id="3891"/>
    <lineage>
        <taxon>Eukaryota</taxon>
        <taxon>Viridiplantae</taxon>
        <taxon>Streptophyta</taxon>
        <taxon>Embryophyta</taxon>
        <taxon>Tracheophyta</taxon>
        <taxon>Spermatophyta</taxon>
        <taxon>Magnoliopsida</taxon>
        <taxon>eudicotyledons</taxon>
        <taxon>Gunneridae</taxon>
        <taxon>Pentapetalae</taxon>
        <taxon>rosids</taxon>
        <taxon>fabids</taxon>
        <taxon>Fabales</taxon>
        <taxon>Fabaceae</taxon>
        <taxon>Papilionoideae</taxon>
        <taxon>50 kb inversion clade</taxon>
        <taxon>NPAAA clade</taxon>
        <taxon>indigoferoid/millettioid clade</taxon>
        <taxon>Phaseoleae</taxon>
        <taxon>Psophocarpus</taxon>
    </lineage>
</organism>
<keyword evidence="2" id="KW-1185">Reference proteome</keyword>
<dbReference type="Proteomes" id="UP001386955">
    <property type="component" value="Unassembled WGS sequence"/>
</dbReference>
<sequence>MSDPWPWRIKLTRDRLRWDSLKISPKEFEEFVLGQMNESSREALESWIPVNILIYDIDTCQTYDTKLYKKESFWFDPMPVLGEKPNNCVSSFEKAREDFAYSIEPFKPITRERDLKYDQEIGLRYCAAKVVVAFEFSLLHSSLFDLSRFQL</sequence>
<dbReference type="PANTHER" id="PTHR34269:SF19">
    <property type="match status" value="1"/>
</dbReference>
<accession>A0AAN9SKH7</accession>
<protein>
    <submittedName>
        <fullName evidence="1">Uncharacterized protein</fullName>
    </submittedName>
</protein>
<evidence type="ECO:0000313" key="1">
    <source>
        <dbReference type="EMBL" id="KAK7397219.1"/>
    </source>
</evidence>
<name>A0AAN9SKH7_PSOTE</name>
<dbReference type="PANTHER" id="PTHR34269">
    <property type="entry name" value="TRANSCRIPTION FACTOR B3-DOMAIN FAMILY-RELATED"/>
    <property type="match status" value="1"/>
</dbReference>